<dbReference type="SUPFAM" id="SSF57850">
    <property type="entry name" value="RING/U-box"/>
    <property type="match status" value="3"/>
</dbReference>
<keyword evidence="3" id="KW-0479">Metal-binding</keyword>
<evidence type="ECO:0000256" key="1">
    <source>
        <dbReference type="ARBA" id="ARBA00004906"/>
    </source>
</evidence>
<evidence type="ECO:0000256" key="3">
    <source>
        <dbReference type="ARBA" id="ARBA00022723"/>
    </source>
</evidence>
<keyword evidence="5" id="KW-0863">Zinc-finger</keyword>
<dbReference type="GO" id="GO:0008270">
    <property type="term" value="F:zinc ion binding"/>
    <property type="evidence" value="ECO:0007669"/>
    <property type="project" value="UniProtKB-KW"/>
</dbReference>
<dbReference type="Gene3D" id="1.20.120.1750">
    <property type="match status" value="1"/>
</dbReference>
<sequence length="418" mass="47814">MTDHDNEKIFRRLSKVFARTRLEANNKTKFRARYRFTKDLASVNKDALTFLAEQFPHCSMAVVRNALGAFDSHLLPAYAALFAVEHEISHDDFGGWVPGATMRVLNKRPRKTAPFDVNDDRWSAIQRQELLQIQQQLNMGASAQDSNKIFEEPVREFKCPICFDFYPADLVVQCQPKHDMPGTSTVHFFCYNCIRGVAKEAADGAGRVDVLGIPYEIRTLLPDLLRRRLSDIIQSENLRATGIQVESCKVCGFSGIPETLKEDDPVFRCPNCGGQHCRLCGEKWTEEHQGRSCDELKGSALRQYQQRLTDAVVRVCKHCGLSYEKKDGCNRIICRCGATYCYLCRTENVTYDHFCKHTTEASLNKCRMCNKSCRLWATPTKFIRKEVAKIKEEALNDPRIAEFVSPIEKSFTDPIWER</sequence>
<evidence type="ECO:0000256" key="5">
    <source>
        <dbReference type="ARBA" id="ARBA00022771"/>
    </source>
</evidence>
<dbReference type="InterPro" id="IPR051628">
    <property type="entry name" value="LUBAC_E3_Ligases"/>
</dbReference>
<evidence type="ECO:0000313" key="9">
    <source>
        <dbReference type="Proteomes" id="UP000046393"/>
    </source>
</evidence>
<evidence type="ECO:0000256" key="4">
    <source>
        <dbReference type="ARBA" id="ARBA00022737"/>
    </source>
</evidence>
<keyword evidence="7" id="KW-0862">Zinc</keyword>
<dbReference type="PANTHER" id="PTHR22770:SF47">
    <property type="entry name" value="E3 UBIQUITIN-PROTEIN LIGASE RNF216"/>
    <property type="match status" value="1"/>
</dbReference>
<dbReference type="Pfam" id="PF26200">
    <property type="entry name" value="Rcat_RNF216"/>
    <property type="match status" value="1"/>
</dbReference>
<dbReference type="AlphaFoldDB" id="A0A158R698"/>
<dbReference type="GO" id="GO:0016740">
    <property type="term" value="F:transferase activity"/>
    <property type="evidence" value="ECO:0007669"/>
    <property type="project" value="UniProtKB-KW"/>
</dbReference>
<feature type="domain" description="RING-type" evidence="8">
    <location>
        <begin position="155"/>
        <end position="370"/>
    </location>
</feature>
<evidence type="ECO:0000256" key="6">
    <source>
        <dbReference type="ARBA" id="ARBA00022786"/>
    </source>
</evidence>
<dbReference type="WBParaSite" id="SMUV_0001037701-mRNA-1">
    <property type="protein sequence ID" value="SMUV_0001037701-mRNA-1"/>
    <property type="gene ID" value="SMUV_0001037701"/>
</dbReference>
<reference evidence="10" key="1">
    <citation type="submission" date="2016-04" db="UniProtKB">
        <authorList>
            <consortium name="WormBaseParasite"/>
        </authorList>
    </citation>
    <scope>IDENTIFICATION</scope>
</reference>
<evidence type="ECO:0000313" key="10">
    <source>
        <dbReference type="WBParaSite" id="SMUV_0001037701-mRNA-1"/>
    </source>
</evidence>
<keyword evidence="6" id="KW-0833">Ubl conjugation pathway</keyword>
<dbReference type="STRING" id="451379.A0A158R698"/>
<organism evidence="9 10">
    <name type="scientific">Syphacia muris</name>
    <dbReference type="NCBI Taxonomy" id="451379"/>
    <lineage>
        <taxon>Eukaryota</taxon>
        <taxon>Metazoa</taxon>
        <taxon>Ecdysozoa</taxon>
        <taxon>Nematoda</taxon>
        <taxon>Chromadorea</taxon>
        <taxon>Rhabditida</taxon>
        <taxon>Spirurina</taxon>
        <taxon>Oxyuridomorpha</taxon>
        <taxon>Oxyuroidea</taxon>
        <taxon>Oxyuridae</taxon>
        <taxon>Syphacia</taxon>
    </lineage>
</organism>
<accession>A0A158R698</accession>
<evidence type="ECO:0000256" key="7">
    <source>
        <dbReference type="ARBA" id="ARBA00022833"/>
    </source>
</evidence>
<evidence type="ECO:0000259" key="8">
    <source>
        <dbReference type="PROSITE" id="PS51873"/>
    </source>
</evidence>
<dbReference type="InterPro" id="IPR044066">
    <property type="entry name" value="TRIAD_supradom"/>
</dbReference>
<keyword evidence="4" id="KW-0677">Repeat</keyword>
<evidence type="ECO:0000256" key="2">
    <source>
        <dbReference type="ARBA" id="ARBA00022679"/>
    </source>
</evidence>
<dbReference type="PROSITE" id="PS51873">
    <property type="entry name" value="TRIAD"/>
    <property type="match status" value="1"/>
</dbReference>
<dbReference type="Proteomes" id="UP000046393">
    <property type="component" value="Unplaced"/>
</dbReference>
<name>A0A158R698_9BILA</name>
<keyword evidence="9" id="KW-1185">Reference proteome</keyword>
<keyword evidence="2" id="KW-0808">Transferase</keyword>
<comment type="pathway">
    <text evidence="1">Protein modification; protein ubiquitination.</text>
</comment>
<proteinExistence type="predicted"/>
<dbReference type="PANTHER" id="PTHR22770">
    <property type="entry name" value="UBIQUITIN CONJUGATING ENZYME 7 INTERACTING PROTEIN-RELATED"/>
    <property type="match status" value="1"/>
</dbReference>
<protein>
    <submittedName>
        <fullName evidence="10">RING-type domain-containing protein</fullName>
    </submittedName>
</protein>